<evidence type="ECO:0000256" key="1">
    <source>
        <dbReference type="ARBA" id="ARBA00002963"/>
    </source>
</evidence>
<keyword evidence="6" id="KW-0496">Mitochondrion</keyword>
<evidence type="ECO:0000313" key="7">
    <source>
        <dbReference type="EMBL" id="OVF08543.1"/>
    </source>
</evidence>
<dbReference type="KEGG" id="clus:A9F13_08g02563"/>
<evidence type="ECO:0000256" key="2">
    <source>
        <dbReference type="ARBA" id="ARBA00004173"/>
    </source>
</evidence>
<protein>
    <submittedName>
        <fullName evidence="7">Uncharacterized protein</fullName>
    </submittedName>
</protein>
<comment type="subcellular location">
    <subcellularLocation>
        <location evidence="2">Mitochondrion</location>
    </subcellularLocation>
</comment>
<dbReference type="InterPro" id="IPR012882">
    <property type="entry name" value="Fmp46"/>
</dbReference>
<dbReference type="EMBL" id="LYUB02000008">
    <property type="protein sequence ID" value="OVF08543.1"/>
    <property type="molecule type" value="Genomic_DNA"/>
</dbReference>
<evidence type="ECO:0000256" key="4">
    <source>
        <dbReference type="ARBA" id="ARBA00022946"/>
    </source>
</evidence>
<dbReference type="SUPFAM" id="SSF52833">
    <property type="entry name" value="Thioredoxin-like"/>
    <property type="match status" value="1"/>
</dbReference>
<dbReference type="InterPro" id="IPR036249">
    <property type="entry name" value="Thioredoxin-like_sf"/>
</dbReference>
<dbReference type="PANTHER" id="PTHR28071">
    <property type="entry name" value="REDOX PROTEIN FMP46, MITOCHONDRIAL-RELATED"/>
    <property type="match status" value="1"/>
</dbReference>
<dbReference type="PANTHER" id="PTHR28071:SF1">
    <property type="entry name" value="REDOX PROTEIN FMP46, MITOCHONDRIAL-RELATED"/>
    <property type="match status" value="1"/>
</dbReference>
<dbReference type="GO" id="GO:0016491">
    <property type="term" value="F:oxidoreductase activity"/>
    <property type="evidence" value="ECO:0007669"/>
    <property type="project" value="UniProtKB-KW"/>
</dbReference>
<dbReference type="Proteomes" id="UP000195602">
    <property type="component" value="Unassembled WGS sequence"/>
</dbReference>
<reference evidence="7 8" key="1">
    <citation type="submission" date="2017-04" db="EMBL/GenBank/DDBJ databases">
        <title>Draft genome of the yeast Clavispora lusitaniae type strain CBS 6936.</title>
        <authorList>
            <person name="Durrens P."/>
            <person name="Klopp C."/>
            <person name="Biteau N."/>
            <person name="Fitton-Ouhabi V."/>
            <person name="Dementhon K."/>
            <person name="Accoceberry I."/>
            <person name="Sherman D.J."/>
            <person name="Noel T."/>
        </authorList>
    </citation>
    <scope>NUCLEOTIDE SEQUENCE [LARGE SCALE GENOMIC DNA]</scope>
    <source>
        <strain evidence="7 8">CBS 6936</strain>
    </source>
</reference>
<evidence type="ECO:0000313" key="8">
    <source>
        <dbReference type="Proteomes" id="UP000195602"/>
    </source>
</evidence>
<evidence type="ECO:0000256" key="5">
    <source>
        <dbReference type="ARBA" id="ARBA00023002"/>
    </source>
</evidence>
<gene>
    <name evidence="7" type="ORF">A9F13_08g02563</name>
</gene>
<dbReference type="AlphaFoldDB" id="A0AA91PZH5"/>
<dbReference type="Pfam" id="PF07955">
    <property type="entry name" value="DUF1687"/>
    <property type="match status" value="1"/>
</dbReference>
<comment type="function">
    <text evidence="1">Putative mitochondrial redox protein which could be involved in the reduction of small toxic molecules.</text>
</comment>
<name>A0AA91PZH5_CLALS</name>
<comment type="similarity">
    <text evidence="3">Belongs to the FMP46 family.</text>
</comment>
<evidence type="ECO:0000256" key="6">
    <source>
        <dbReference type="ARBA" id="ARBA00023128"/>
    </source>
</evidence>
<keyword evidence="5" id="KW-0560">Oxidoreductase</keyword>
<proteinExistence type="inferred from homology"/>
<accession>A0AA91PZH5</accession>
<organism evidence="7 8">
    <name type="scientific">Clavispora lusitaniae</name>
    <name type="common">Candida lusitaniae</name>
    <dbReference type="NCBI Taxonomy" id="36911"/>
    <lineage>
        <taxon>Eukaryota</taxon>
        <taxon>Fungi</taxon>
        <taxon>Dikarya</taxon>
        <taxon>Ascomycota</taxon>
        <taxon>Saccharomycotina</taxon>
        <taxon>Pichiomycetes</taxon>
        <taxon>Metschnikowiaceae</taxon>
        <taxon>Clavispora</taxon>
    </lineage>
</organism>
<dbReference type="GO" id="GO:0005739">
    <property type="term" value="C:mitochondrion"/>
    <property type="evidence" value="ECO:0007669"/>
    <property type="project" value="UniProtKB-SubCell"/>
</dbReference>
<dbReference type="Gene3D" id="3.40.30.10">
    <property type="entry name" value="Glutaredoxin"/>
    <property type="match status" value="1"/>
</dbReference>
<sequence length="180" mass="20532">MSLFRSLQNSPAIISIFHNGKVPESVALYNSLEKAYHRLNDNKNQFQIDLAPKQMPTYDQFKDIYSRCVTSDSGKHVLQHCYPLLNDKMTQSKDNVVTFKSVGINNDRGVRVFSPSEYEKIHEVFDELVHEDEPEIDPSHLFRAPLVVDWDQNVIACDEEGLSALLAKYGYEDLSHLASA</sequence>
<comment type="caution">
    <text evidence="7">The sequence shown here is derived from an EMBL/GenBank/DDBJ whole genome shotgun (WGS) entry which is preliminary data.</text>
</comment>
<keyword evidence="4" id="KW-0809">Transit peptide</keyword>
<evidence type="ECO:0000256" key="3">
    <source>
        <dbReference type="ARBA" id="ARBA00009734"/>
    </source>
</evidence>